<dbReference type="EMBL" id="HBHT01022166">
    <property type="protein sequence ID" value="CAD9972162.1"/>
    <property type="molecule type" value="Transcribed_RNA"/>
</dbReference>
<proteinExistence type="predicted"/>
<sequence>MFMKQQQNSFHTSSQVWNHSHINKSTEMDVLATSMMLTTIAEDGCGSQNQLNKRWGSATTRKSYRTDLASLASTTASTSSSATTPDHHGQQNSFADSSMSDCSSSDDDEWGFYMDE</sequence>
<feature type="compositionally biased region" description="Low complexity" evidence="1">
    <location>
        <begin position="74"/>
        <end position="84"/>
    </location>
</feature>
<feature type="compositionally biased region" description="Acidic residues" evidence="1">
    <location>
        <begin position="104"/>
        <end position="116"/>
    </location>
</feature>
<protein>
    <submittedName>
        <fullName evidence="2">Uncharacterized protein</fullName>
    </submittedName>
</protein>
<organism evidence="2">
    <name type="scientific">Entomoneis paludosa</name>
    <dbReference type="NCBI Taxonomy" id="265537"/>
    <lineage>
        <taxon>Eukaryota</taxon>
        <taxon>Sar</taxon>
        <taxon>Stramenopiles</taxon>
        <taxon>Ochrophyta</taxon>
        <taxon>Bacillariophyta</taxon>
        <taxon>Bacillariophyceae</taxon>
        <taxon>Bacillariophycidae</taxon>
        <taxon>Entomoneidaceae</taxon>
        <taxon>Entomoneis</taxon>
    </lineage>
</organism>
<gene>
    <name evidence="2" type="ORF">APAL1065_LOCUS14863</name>
</gene>
<name>A0A7S2YEQ0_9STRA</name>
<evidence type="ECO:0000313" key="2">
    <source>
        <dbReference type="EMBL" id="CAD9972162.1"/>
    </source>
</evidence>
<dbReference type="AlphaFoldDB" id="A0A7S2YEQ0"/>
<evidence type="ECO:0000256" key="1">
    <source>
        <dbReference type="SAM" id="MobiDB-lite"/>
    </source>
</evidence>
<feature type="region of interest" description="Disordered" evidence="1">
    <location>
        <begin position="74"/>
        <end position="116"/>
    </location>
</feature>
<accession>A0A7S2YEQ0</accession>
<reference evidence="2" key="1">
    <citation type="submission" date="2021-01" db="EMBL/GenBank/DDBJ databases">
        <authorList>
            <person name="Corre E."/>
            <person name="Pelletier E."/>
            <person name="Niang G."/>
            <person name="Scheremetjew M."/>
            <person name="Finn R."/>
            <person name="Kale V."/>
            <person name="Holt S."/>
            <person name="Cochrane G."/>
            <person name="Meng A."/>
            <person name="Brown T."/>
            <person name="Cohen L."/>
        </authorList>
    </citation>
    <scope>NUCLEOTIDE SEQUENCE</scope>
    <source>
        <strain evidence="2">CCMP125</strain>
    </source>
</reference>